<dbReference type="Pfam" id="PF26355">
    <property type="entry name" value="HTH_VMAP-M9"/>
    <property type="match status" value="1"/>
</dbReference>
<dbReference type="InterPro" id="IPR027417">
    <property type="entry name" value="P-loop_NTPase"/>
</dbReference>
<evidence type="ECO:0000313" key="3">
    <source>
        <dbReference type="EMBL" id="TRV08604.1"/>
    </source>
</evidence>
<dbReference type="Gene3D" id="3.40.50.300">
    <property type="entry name" value="P-loop containing nucleotide triphosphate hydrolases"/>
    <property type="match status" value="1"/>
</dbReference>
<evidence type="ECO:0000259" key="1">
    <source>
        <dbReference type="Pfam" id="PF00931"/>
    </source>
</evidence>
<evidence type="ECO:0000313" key="4">
    <source>
        <dbReference type="Proteomes" id="UP000315868"/>
    </source>
</evidence>
<dbReference type="Pfam" id="PF00931">
    <property type="entry name" value="NB-ARC"/>
    <property type="match status" value="1"/>
</dbReference>
<gene>
    <name evidence="3" type="ORF">EWV45_17545</name>
</gene>
<dbReference type="SUPFAM" id="SSF52540">
    <property type="entry name" value="P-loop containing nucleoside triphosphate hydrolases"/>
    <property type="match status" value="1"/>
</dbReference>
<accession>A0A552KKU9</accession>
<dbReference type="GO" id="GO:0043531">
    <property type="term" value="F:ADP binding"/>
    <property type="evidence" value="ECO:0007669"/>
    <property type="project" value="InterPro"/>
</dbReference>
<dbReference type="EMBL" id="SFAM01000160">
    <property type="protein sequence ID" value="TRV08604.1"/>
    <property type="molecule type" value="Genomic_DNA"/>
</dbReference>
<feature type="domain" description="vWA-MoxR associated protein N-terminal HTH" evidence="2">
    <location>
        <begin position="1"/>
        <end position="83"/>
    </location>
</feature>
<dbReference type="PRINTS" id="PR00364">
    <property type="entry name" value="DISEASERSIST"/>
</dbReference>
<dbReference type="AlphaFoldDB" id="A0A552KKU9"/>
<sequence>MELKKILRFADDVVLAKTNKHLNDLQRDILEETLQGSKYNKIAERHDCTVNYVREVAASLWKILSEEVGEKITQSNIRTTLERASYSIISSNFSPNSQTHINICGSDLKSLKNPQAKLTQRPYLDLDDAPHRSLFYGRTQELDTLQNWILQQHSHFIIIAGMTGIGKTALALELIEQIKNHFDIIIWRDLQDFPELKNLEQELIEILADGLLASTTPNEKNTNNPLRHLAKLLRQHRCLIILDNLQSLLQDGQLAGHYQNSDYQDFFKFFSKIKQSSCFIVNSWEVPQDIVYLAEKYPGVSVFPLKGLGQDAKSILKEKDLNNQENWDEFITLYQGNPLYLKLVATLLNQLFNGRVTIPQTTTCLLPEELQLILRSQIDRLSPLEKEILTHLAVNDTPNSLIQLFEIFSQPKNQIINTVQSLIRRSLIENHSTTSKNENNYTIAPVFKEYFKTINY</sequence>
<protein>
    <submittedName>
        <fullName evidence="3">NACHT domain-containing protein</fullName>
    </submittedName>
</protein>
<dbReference type="InterPro" id="IPR058651">
    <property type="entry name" value="HTH_VMAP-M9"/>
</dbReference>
<name>A0A552KKU9_9CHRO</name>
<feature type="domain" description="NB-ARC" evidence="1">
    <location>
        <begin position="139"/>
        <end position="244"/>
    </location>
</feature>
<comment type="caution">
    <text evidence="3">The sequence shown here is derived from an EMBL/GenBank/DDBJ whole genome shotgun (WGS) entry which is preliminary data.</text>
</comment>
<dbReference type="PANTHER" id="PTHR36766:SF40">
    <property type="entry name" value="DISEASE RESISTANCE PROTEIN RGA3"/>
    <property type="match status" value="1"/>
</dbReference>
<dbReference type="Proteomes" id="UP000315868">
    <property type="component" value="Unassembled WGS sequence"/>
</dbReference>
<dbReference type="PANTHER" id="PTHR36766">
    <property type="entry name" value="PLANT BROAD-SPECTRUM MILDEW RESISTANCE PROTEIN RPW8"/>
    <property type="match status" value="1"/>
</dbReference>
<evidence type="ECO:0000259" key="2">
    <source>
        <dbReference type="Pfam" id="PF26355"/>
    </source>
</evidence>
<proteinExistence type="predicted"/>
<dbReference type="InterPro" id="IPR002182">
    <property type="entry name" value="NB-ARC"/>
</dbReference>
<reference evidence="3 4" key="1">
    <citation type="submission" date="2019-01" db="EMBL/GenBank/DDBJ databases">
        <title>Coherence of Microcystis species and biogeography revealed through population genomics.</title>
        <authorList>
            <person name="Perez-Carrascal O.M."/>
            <person name="Terrat Y."/>
            <person name="Giani A."/>
            <person name="Fortin N."/>
            <person name="Tromas N."/>
            <person name="Shapiro B.J."/>
        </authorList>
    </citation>
    <scope>NUCLEOTIDE SEQUENCE [LARGE SCALE GENOMIC DNA]</scope>
    <source>
        <strain evidence="3">Mf_QC_C_20070823_S10D</strain>
    </source>
</reference>
<organism evidence="3 4">
    <name type="scientific">Microcystis flos-aquae Mf_QC_C_20070823_S10D</name>
    <dbReference type="NCBI Taxonomy" id="2486236"/>
    <lineage>
        <taxon>Bacteria</taxon>
        <taxon>Bacillati</taxon>
        <taxon>Cyanobacteriota</taxon>
        <taxon>Cyanophyceae</taxon>
        <taxon>Oscillatoriophycideae</taxon>
        <taxon>Chroococcales</taxon>
        <taxon>Microcystaceae</taxon>
        <taxon>Microcystis</taxon>
    </lineage>
</organism>